<proteinExistence type="predicted"/>
<keyword evidence="2" id="KW-0472">Membrane</keyword>
<keyword evidence="2" id="KW-1133">Transmembrane helix</keyword>
<feature type="region of interest" description="Disordered" evidence="1">
    <location>
        <begin position="591"/>
        <end position="698"/>
    </location>
</feature>
<feature type="region of interest" description="Disordered" evidence="1">
    <location>
        <begin position="25"/>
        <end position="67"/>
    </location>
</feature>
<gene>
    <name evidence="4" type="ORF">JW886_09605</name>
</gene>
<evidence type="ECO:0000256" key="1">
    <source>
        <dbReference type="SAM" id="MobiDB-lite"/>
    </source>
</evidence>
<protein>
    <submittedName>
        <fullName evidence="4">Uncharacterized protein</fullName>
    </submittedName>
</protein>
<feature type="compositionally biased region" description="Basic and acidic residues" evidence="1">
    <location>
        <begin position="591"/>
        <end position="640"/>
    </location>
</feature>
<feature type="transmembrane region" description="Helical" evidence="2">
    <location>
        <begin position="354"/>
        <end position="373"/>
    </location>
</feature>
<dbReference type="KEGG" id="lti:JW886_09605"/>
<dbReference type="RefSeq" id="WP_205871977.1">
    <property type="nucleotide sequence ID" value="NZ_CP070872.1"/>
</dbReference>
<evidence type="ECO:0000313" key="4">
    <source>
        <dbReference type="EMBL" id="QSE76691.1"/>
    </source>
</evidence>
<feature type="transmembrane region" description="Helical" evidence="2">
    <location>
        <begin position="149"/>
        <end position="166"/>
    </location>
</feature>
<evidence type="ECO:0000256" key="2">
    <source>
        <dbReference type="SAM" id="Phobius"/>
    </source>
</evidence>
<feature type="transmembrane region" description="Helical" evidence="2">
    <location>
        <begin position="379"/>
        <end position="403"/>
    </location>
</feature>
<dbReference type="Proteomes" id="UP000663608">
    <property type="component" value="Chromosome"/>
</dbReference>
<dbReference type="EMBL" id="CP070872">
    <property type="protein sequence ID" value="QSE76691.1"/>
    <property type="molecule type" value="Genomic_DNA"/>
</dbReference>
<keyword evidence="3" id="KW-0732">Signal</keyword>
<evidence type="ECO:0000313" key="5">
    <source>
        <dbReference type="Proteomes" id="UP000663608"/>
    </source>
</evidence>
<accession>A0AA45QRR7</accession>
<feature type="chain" id="PRO_5041254655" evidence="3">
    <location>
        <begin position="25"/>
        <end position="698"/>
    </location>
</feature>
<sequence>MKKKVLLLMGLVVFFFSFSPLVQAEGTTSSSSSNSELLTPPISDNMDDYSSSDSPSKTMSEAKKEEARKDLDNYTSYMYVNDKGIITPSMNAGLQTFFVRSQFFVTKTIYRFVNFVNQGLNGNSVISTWRTALFDTAKSIYSKFMTPELIPVVAIGLISTLLYYFLHKRMMEGLRKVFLVIVMTTFFVYGGNSLVEKVHGAMNDVTTSVVKTISVAGVSSTDKNDLFTTMVKVPFLYLNFDGVKINNDGTSNVKQDDIDRLLTSDDDNDELKSIQEDLKNSHLTVKKLGDKVLTAFGSVINALLLGAIYLFFSVFSFFMDFLFIILVFILPFASIASFFPAFDKTILDWGKTSFGILILSGLGVFGTAFIGLFDGLVSMVLSGLLGSNYFFVTISKIGLYIFAYKHRAKILRIFSAHHMGQGKFSGRLDNLLAGAKQKTVGALKAPVLAGVTGGITAGMMAGSFLKDKTTAGTGSVRHGWDNQRYNHTLDKLNKAEPGTQKAQTLSQREEKLRGKMGSRQDRFNNRVNKKENSLRTKFRQAYTKQRLGGEESEAYKKLQAEQKKNPNKINQVKAMYDSTNKKAEEYLKNKVNQSEKGETKTKTEQLKNVDAMMKEKSVVPKDKKPKEELPKATPSADKKMTPSPIMKEVEKKPKVLHGNQTPKANFEPKKKKIEPWEKDNENPFTQKVPEHPFLVDEK</sequence>
<evidence type="ECO:0000256" key="3">
    <source>
        <dbReference type="SAM" id="SignalP"/>
    </source>
</evidence>
<keyword evidence="2" id="KW-0812">Transmembrane</keyword>
<feature type="signal peptide" evidence="3">
    <location>
        <begin position="1"/>
        <end position="24"/>
    </location>
</feature>
<organism evidence="4 5">
    <name type="scientific">Lactococcus taiwanensis</name>
    <dbReference type="NCBI Taxonomy" id="1151742"/>
    <lineage>
        <taxon>Bacteria</taxon>
        <taxon>Bacillati</taxon>
        <taxon>Bacillota</taxon>
        <taxon>Bacilli</taxon>
        <taxon>Lactobacillales</taxon>
        <taxon>Streptococcaceae</taxon>
        <taxon>Lactococcus</taxon>
    </lineage>
</organism>
<name>A0AA45QRR7_9LACT</name>
<dbReference type="AlphaFoldDB" id="A0AA45QRR7"/>
<keyword evidence="5" id="KW-1185">Reference proteome</keyword>
<feature type="compositionally biased region" description="Basic and acidic residues" evidence="1">
    <location>
        <begin position="688"/>
        <end position="698"/>
    </location>
</feature>
<reference evidence="4 5" key="1">
    <citation type="submission" date="2021-02" db="EMBL/GenBank/DDBJ databases">
        <title>Complete genome sequence of Lactococcus lactis strain K_LL004.</title>
        <authorList>
            <person name="Kim H.B."/>
        </authorList>
    </citation>
    <scope>NUCLEOTIDE SEQUENCE [LARGE SCALE GENOMIC DNA]</scope>
    <source>
        <strain evidence="4 5">K_LL004</strain>
    </source>
</reference>
<feature type="transmembrane region" description="Helical" evidence="2">
    <location>
        <begin position="292"/>
        <end position="315"/>
    </location>
</feature>
<feature type="transmembrane region" description="Helical" evidence="2">
    <location>
        <begin position="321"/>
        <end position="342"/>
    </location>
</feature>